<gene>
    <name evidence="1" type="ORF">E3O10_06620</name>
</gene>
<proteinExistence type="predicted"/>
<keyword evidence="2" id="KW-1185">Reference proteome</keyword>
<dbReference type="RefSeq" id="WP_134450341.1">
    <property type="nucleotide sequence ID" value="NZ_FOCN01000027.1"/>
</dbReference>
<accession>A0A1H8LGH3</accession>
<protein>
    <submittedName>
        <fullName evidence="1">Uncharacterized protein</fullName>
    </submittedName>
</protein>
<reference evidence="1 2" key="1">
    <citation type="submission" date="2019-03" db="EMBL/GenBank/DDBJ databases">
        <title>Genomics of glacier-inhabiting Cryobacterium strains.</title>
        <authorList>
            <person name="Liu Q."/>
            <person name="Xin Y.-H."/>
        </authorList>
    </citation>
    <scope>NUCLEOTIDE SEQUENCE [LARGE SCALE GENOMIC DNA]</scope>
    <source>
        <strain evidence="1 2">Hh15</strain>
    </source>
</reference>
<sequence length="104" mass="11101">MSTFGLEFAIAIPTDVTELEEKVDDIYLSLSKNFAIVSIDAAVNERNGSPSLLLGVSVPEGMEAQSLVIGVCSDAINKALSESGLQSPADETVWRPSARIREFA</sequence>
<dbReference type="Proteomes" id="UP000297654">
    <property type="component" value="Unassembled WGS sequence"/>
</dbReference>
<evidence type="ECO:0000313" key="2">
    <source>
        <dbReference type="Proteomes" id="UP000297654"/>
    </source>
</evidence>
<evidence type="ECO:0000313" key="1">
    <source>
        <dbReference type="EMBL" id="TFB91331.1"/>
    </source>
</evidence>
<organism evidence="1 2">
    <name type="scientific">Cryobacterium luteum</name>
    <dbReference type="NCBI Taxonomy" id="1424661"/>
    <lineage>
        <taxon>Bacteria</taxon>
        <taxon>Bacillati</taxon>
        <taxon>Actinomycetota</taxon>
        <taxon>Actinomycetes</taxon>
        <taxon>Micrococcales</taxon>
        <taxon>Microbacteriaceae</taxon>
        <taxon>Cryobacterium</taxon>
    </lineage>
</organism>
<dbReference type="EMBL" id="SOFF01000023">
    <property type="protein sequence ID" value="TFB91331.1"/>
    <property type="molecule type" value="Genomic_DNA"/>
</dbReference>
<comment type="caution">
    <text evidence="1">The sequence shown here is derived from an EMBL/GenBank/DDBJ whole genome shotgun (WGS) entry which is preliminary data.</text>
</comment>
<name>A0A1H8LGH3_9MICO</name>
<dbReference type="AlphaFoldDB" id="A0A1H8LGH3"/>